<evidence type="ECO:0000259" key="3">
    <source>
        <dbReference type="PROSITE" id="PS51462"/>
    </source>
</evidence>
<dbReference type="RefSeq" id="WP_343774062.1">
    <property type="nucleotide sequence ID" value="NZ_BAAADV010000004.1"/>
</dbReference>
<dbReference type="InterPro" id="IPR020084">
    <property type="entry name" value="NUDIX_hydrolase_CS"/>
</dbReference>
<evidence type="ECO:0000313" key="4">
    <source>
        <dbReference type="EMBL" id="GAA0674256.1"/>
    </source>
</evidence>
<dbReference type="PROSITE" id="PS00893">
    <property type="entry name" value="NUDIX_BOX"/>
    <property type="match status" value="1"/>
</dbReference>
<protein>
    <recommendedName>
        <fullName evidence="3">Nudix hydrolase domain-containing protein</fullName>
    </recommendedName>
</protein>
<dbReference type="Pfam" id="PF00293">
    <property type="entry name" value="NUDIX"/>
    <property type="match status" value="1"/>
</dbReference>
<feature type="domain" description="Nudix hydrolase" evidence="3">
    <location>
        <begin position="57"/>
        <end position="187"/>
    </location>
</feature>
<reference evidence="4 5" key="1">
    <citation type="journal article" date="2019" name="Int. J. Syst. Evol. Microbiol.">
        <title>The Global Catalogue of Microorganisms (GCM) 10K type strain sequencing project: providing services to taxonomists for standard genome sequencing and annotation.</title>
        <authorList>
            <consortium name="The Broad Institute Genomics Platform"/>
            <consortium name="The Broad Institute Genome Sequencing Center for Infectious Disease"/>
            <person name="Wu L."/>
            <person name="Ma J."/>
        </authorList>
    </citation>
    <scope>NUCLEOTIDE SEQUENCE [LARGE SCALE GENOMIC DNA]</scope>
    <source>
        <strain evidence="4 5">JCM 16328</strain>
    </source>
</reference>
<dbReference type="EMBL" id="BAAADV010000004">
    <property type="protein sequence ID" value="GAA0674256.1"/>
    <property type="molecule type" value="Genomic_DNA"/>
</dbReference>
<accession>A0AAV3TBH8</accession>
<gene>
    <name evidence="4" type="ORF">GCM10009020_21940</name>
</gene>
<dbReference type="PROSITE" id="PS51462">
    <property type="entry name" value="NUDIX"/>
    <property type="match status" value="1"/>
</dbReference>
<keyword evidence="5" id="KW-1185">Reference proteome</keyword>
<evidence type="ECO:0000313" key="5">
    <source>
        <dbReference type="Proteomes" id="UP001500420"/>
    </source>
</evidence>
<dbReference type="Proteomes" id="UP001500420">
    <property type="component" value="Unassembled WGS sequence"/>
</dbReference>
<dbReference type="PRINTS" id="PR00502">
    <property type="entry name" value="NUDIXFAMILY"/>
</dbReference>
<feature type="region of interest" description="Disordered" evidence="2">
    <location>
        <begin position="145"/>
        <end position="169"/>
    </location>
</feature>
<organism evidence="4 5">
    <name type="scientific">Natronoarchaeum mannanilyticum</name>
    <dbReference type="NCBI Taxonomy" id="926360"/>
    <lineage>
        <taxon>Archaea</taxon>
        <taxon>Methanobacteriati</taxon>
        <taxon>Methanobacteriota</taxon>
        <taxon>Stenosarchaea group</taxon>
        <taxon>Halobacteria</taxon>
        <taxon>Halobacteriales</taxon>
        <taxon>Natronoarchaeaceae</taxon>
    </lineage>
</organism>
<evidence type="ECO:0000256" key="2">
    <source>
        <dbReference type="SAM" id="MobiDB-lite"/>
    </source>
</evidence>
<dbReference type="InterPro" id="IPR020476">
    <property type="entry name" value="Nudix_hydrolase"/>
</dbReference>
<dbReference type="InterPro" id="IPR000086">
    <property type="entry name" value="NUDIX_hydrolase_dom"/>
</dbReference>
<dbReference type="PANTHER" id="PTHR43736:SF1">
    <property type="entry name" value="DIHYDRONEOPTERIN TRIPHOSPHATE DIPHOSPHATASE"/>
    <property type="match status" value="1"/>
</dbReference>
<keyword evidence="1" id="KW-0378">Hydrolase</keyword>
<comment type="caution">
    <text evidence="4">The sequence shown here is derived from an EMBL/GenBank/DDBJ whole genome shotgun (WGS) entry which is preliminary data.</text>
</comment>
<proteinExistence type="predicted"/>
<dbReference type="InterPro" id="IPR015797">
    <property type="entry name" value="NUDIX_hydrolase-like_dom_sf"/>
</dbReference>
<dbReference type="GO" id="GO:0016787">
    <property type="term" value="F:hydrolase activity"/>
    <property type="evidence" value="ECO:0007669"/>
    <property type="project" value="UniProtKB-KW"/>
</dbReference>
<sequence>MTSFDDLWYLADEANQCAEQARHRLDRRYEDYLEFDRTRRVSRPRFRTLAERIRDNGTPYGAHTIVYRPSGELLLVRHEDVDLWVLPGGGVREEETFREAAEREVAEEAGVEVDYDGLAILTDVRVVADDSETWGVLPVFAGEAETTEPTVSDPDGEISEARWFAEPPEDTRDRRDILAWRERALSV</sequence>
<name>A0AAV3TBH8_9EURY</name>
<evidence type="ECO:0000256" key="1">
    <source>
        <dbReference type="ARBA" id="ARBA00022801"/>
    </source>
</evidence>
<dbReference type="SUPFAM" id="SSF55811">
    <property type="entry name" value="Nudix"/>
    <property type="match status" value="1"/>
</dbReference>
<dbReference type="Gene3D" id="3.90.79.10">
    <property type="entry name" value="Nucleoside Triphosphate Pyrophosphohydrolase"/>
    <property type="match status" value="1"/>
</dbReference>
<dbReference type="AlphaFoldDB" id="A0AAV3TBH8"/>
<dbReference type="PANTHER" id="PTHR43736">
    <property type="entry name" value="ADP-RIBOSE PYROPHOSPHATASE"/>
    <property type="match status" value="1"/>
</dbReference>